<evidence type="ECO:0000313" key="6">
    <source>
        <dbReference type="Proteomes" id="UP000003947"/>
    </source>
</evidence>
<keyword evidence="3" id="KW-0804">Transcription</keyword>
<dbReference type="eggNOG" id="COG2207">
    <property type="taxonomic scope" value="Bacteria"/>
</dbReference>
<evidence type="ECO:0000256" key="1">
    <source>
        <dbReference type="ARBA" id="ARBA00023015"/>
    </source>
</evidence>
<organism evidence="5 6">
    <name type="scientific">Microvirga lotononidis</name>
    <dbReference type="NCBI Taxonomy" id="864069"/>
    <lineage>
        <taxon>Bacteria</taxon>
        <taxon>Pseudomonadati</taxon>
        <taxon>Pseudomonadota</taxon>
        <taxon>Alphaproteobacteria</taxon>
        <taxon>Hyphomicrobiales</taxon>
        <taxon>Methylobacteriaceae</taxon>
        <taxon>Microvirga</taxon>
    </lineage>
</organism>
<dbReference type="EMBL" id="JH660635">
    <property type="protein sequence ID" value="EIM30783.1"/>
    <property type="molecule type" value="Genomic_DNA"/>
</dbReference>
<dbReference type="Proteomes" id="UP000003947">
    <property type="component" value="Unassembled WGS sequence"/>
</dbReference>
<dbReference type="GO" id="GO:0003700">
    <property type="term" value="F:DNA-binding transcription factor activity"/>
    <property type="evidence" value="ECO:0007669"/>
    <property type="project" value="InterPro"/>
</dbReference>
<feature type="domain" description="HTH araC/xylS-type" evidence="4">
    <location>
        <begin position="45"/>
        <end position="143"/>
    </location>
</feature>
<dbReference type="SMART" id="SM00342">
    <property type="entry name" value="HTH_ARAC"/>
    <property type="match status" value="1"/>
</dbReference>
<evidence type="ECO:0000259" key="4">
    <source>
        <dbReference type="PROSITE" id="PS01124"/>
    </source>
</evidence>
<dbReference type="PANTHER" id="PTHR47894:SF1">
    <property type="entry name" value="HTH-TYPE TRANSCRIPTIONAL REGULATOR VQSM"/>
    <property type="match status" value="1"/>
</dbReference>
<evidence type="ECO:0000313" key="5">
    <source>
        <dbReference type="EMBL" id="EIM30783.1"/>
    </source>
</evidence>
<dbReference type="GO" id="GO:0000976">
    <property type="term" value="F:transcription cis-regulatory region binding"/>
    <property type="evidence" value="ECO:0007669"/>
    <property type="project" value="TreeGrafter"/>
</dbReference>
<dbReference type="SUPFAM" id="SSF46689">
    <property type="entry name" value="Homeodomain-like"/>
    <property type="match status" value="1"/>
</dbReference>
<gene>
    <name evidence="5" type="ORF">MicloDRAFT_00003100</name>
</gene>
<evidence type="ECO:0000256" key="2">
    <source>
        <dbReference type="ARBA" id="ARBA00023125"/>
    </source>
</evidence>
<keyword evidence="1" id="KW-0805">Transcription regulation</keyword>
<dbReference type="RefSeq" id="WP_009488889.1">
    <property type="nucleotide sequence ID" value="NZ_CP141050.1"/>
</dbReference>
<dbReference type="Gene3D" id="1.10.10.60">
    <property type="entry name" value="Homeodomain-like"/>
    <property type="match status" value="1"/>
</dbReference>
<protein>
    <submittedName>
        <fullName evidence="5">DNA-binding domain-containing protein, AraC-type</fullName>
    </submittedName>
</protein>
<accession>I4Z3J1</accession>
<proteinExistence type="predicted"/>
<dbReference type="AlphaFoldDB" id="I4Z3J1"/>
<name>I4Z3J1_9HYPH</name>
<dbReference type="HOGENOM" id="CLU_1538330_0_0_5"/>
<dbReference type="Pfam" id="PF12833">
    <property type="entry name" value="HTH_18"/>
    <property type="match status" value="1"/>
</dbReference>
<dbReference type="GO" id="GO:0005829">
    <property type="term" value="C:cytosol"/>
    <property type="evidence" value="ECO:0007669"/>
    <property type="project" value="TreeGrafter"/>
</dbReference>
<dbReference type="STRING" id="864069.MicloDRAFT_00003100"/>
<dbReference type="PANTHER" id="PTHR47894">
    <property type="entry name" value="HTH-TYPE TRANSCRIPTIONAL REGULATOR GADX"/>
    <property type="match status" value="1"/>
</dbReference>
<keyword evidence="2 5" id="KW-0238">DNA-binding</keyword>
<dbReference type="InterPro" id="IPR009057">
    <property type="entry name" value="Homeodomain-like_sf"/>
</dbReference>
<dbReference type="PROSITE" id="PS01124">
    <property type="entry name" value="HTH_ARAC_FAMILY_2"/>
    <property type="match status" value="1"/>
</dbReference>
<dbReference type="InterPro" id="IPR018060">
    <property type="entry name" value="HTH_AraC"/>
</dbReference>
<sequence length="174" mass="19006">MTVHLHVSMPEPTADPRPGAQPLLLAMLEERAERTTGALDPEVADGIRRLLCPWLTDHRRSREHMAELLAMSGRTVDRRPRRRGTSYRTLANEIRFEVACCLLKGTEMSLGQIAAALGYSEASALSRAFRGWSGQAPGLWRAAHAANVLSILPARAHCCAKPTDSGPSTGERRG</sequence>
<evidence type="ECO:0000256" key="3">
    <source>
        <dbReference type="ARBA" id="ARBA00023163"/>
    </source>
</evidence>
<dbReference type="OrthoDB" id="9806208at2"/>
<keyword evidence="6" id="KW-1185">Reference proteome</keyword>
<reference evidence="5 6" key="1">
    <citation type="submission" date="2012-02" db="EMBL/GenBank/DDBJ databases">
        <title>Improved High-Quality Draft sequence of Microvirga sp. WSM3557.</title>
        <authorList>
            <consortium name="US DOE Joint Genome Institute"/>
            <person name="Lucas S."/>
            <person name="Han J."/>
            <person name="Lapidus A."/>
            <person name="Cheng J.-F."/>
            <person name="Goodwin L."/>
            <person name="Pitluck S."/>
            <person name="Peters L."/>
            <person name="Zhang X."/>
            <person name="Detter J.C."/>
            <person name="Han C."/>
            <person name="Tapia R."/>
            <person name="Land M."/>
            <person name="Hauser L."/>
            <person name="Kyrpides N."/>
            <person name="Ivanova N."/>
            <person name="Pagani I."/>
            <person name="Brau L."/>
            <person name="Yates R."/>
            <person name="O'Hara G."/>
            <person name="Rui T."/>
            <person name="Howieson J."/>
            <person name="Reeve W."/>
            <person name="Woyke T."/>
        </authorList>
    </citation>
    <scope>NUCLEOTIDE SEQUENCE [LARGE SCALE GENOMIC DNA]</scope>
    <source>
        <strain evidence="5 6">WSM3557</strain>
    </source>
</reference>